<organism evidence="1 2">
    <name type="scientific">Flavonifractor plautii</name>
    <name type="common">Fusobacterium plautii</name>
    <dbReference type="NCBI Taxonomy" id="292800"/>
    <lineage>
        <taxon>Bacteria</taxon>
        <taxon>Bacillati</taxon>
        <taxon>Bacillota</taxon>
        <taxon>Clostridia</taxon>
        <taxon>Eubacteriales</taxon>
        <taxon>Oscillospiraceae</taxon>
        <taxon>Flavonifractor</taxon>
    </lineage>
</organism>
<evidence type="ECO:0000313" key="1">
    <source>
        <dbReference type="EMBL" id="CUQ04293.1"/>
    </source>
</evidence>
<dbReference type="EMBL" id="CYZT01000637">
    <property type="protein sequence ID" value="CUQ04293.1"/>
    <property type="molecule type" value="Genomic_DNA"/>
</dbReference>
<sequence length="63" mass="7040">MTFSKSSPLATIWVPTSTGIRSFSNRESSFSWLWVAETVSVSIRRISRPGKAAWSSSSTFWVP</sequence>
<evidence type="ECO:0000313" key="2">
    <source>
        <dbReference type="Proteomes" id="UP000095746"/>
    </source>
</evidence>
<reference evidence="1 2" key="1">
    <citation type="submission" date="2015-09" db="EMBL/GenBank/DDBJ databases">
        <authorList>
            <consortium name="Pathogen Informatics"/>
        </authorList>
    </citation>
    <scope>NUCLEOTIDE SEQUENCE [LARGE SCALE GENOMIC DNA]</scope>
    <source>
        <strain evidence="1 2">2789STDY5608854</strain>
    </source>
</reference>
<accession>A0A174T2T7</accession>
<dbReference type="Proteomes" id="UP000095746">
    <property type="component" value="Unassembled WGS sequence"/>
</dbReference>
<protein>
    <submittedName>
        <fullName evidence="1">Uncharacterized protein</fullName>
    </submittedName>
</protein>
<gene>
    <name evidence="1" type="ORF">ERS852411_03908</name>
</gene>
<proteinExistence type="predicted"/>
<name>A0A174T2T7_FLAPL</name>
<dbReference type="AlphaFoldDB" id="A0A174T2T7"/>